<proteinExistence type="predicted"/>
<dbReference type="Proteomes" id="UP000177943">
    <property type="component" value="Unassembled WGS sequence"/>
</dbReference>
<name>A0A1G2MPZ6_9BACT</name>
<protein>
    <recommendedName>
        <fullName evidence="3">DUF4062 domain-containing protein</fullName>
    </recommendedName>
</protein>
<dbReference type="EMBL" id="MHRP01000043">
    <property type="protein sequence ID" value="OHA25814.1"/>
    <property type="molecule type" value="Genomic_DNA"/>
</dbReference>
<organism evidence="1 2">
    <name type="scientific">Candidatus Taylorbacteria bacterium RIFCSPHIGHO2_02_FULL_45_35</name>
    <dbReference type="NCBI Taxonomy" id="1802311"/>
    <lineage>
        <taxon>Bacteria</taxon>
        <taxon>Candidatus Tayloriibacteriota</taxon>
    </lineage>
</organism>
<evidence type="ECO:0000313" key="2">
    <source>
        <dbReference type="Proteomes" id="UP000177943"/>
    </source>
</evidence>
<dbReference type="AlphaFoldDB" id="A0A1G2MPZ6"/>
<evidence type="ECO:0000313" key="1">
    <source>
        <dbReference type="EMBL" id="OHA25814.1"/>
    </source>
</evidence>
<accession>A0A1G2MPZ6</accession>
<reference evidence="1 2" key="1">
    <citation type="journal article" date="2016" name="Nat. Commun.">
        <title>Thousands of microbial genomes shed light on interconnected biogeochemical processes in an aquifer system.</title>
        <authorList>
            <person name="Anantharaman K."/>
            <person name="Brown C.T."/>
            <person name="Hug L.A."/>
            <person name="Sharon I."/>
            <person name="Castelle C.J."/>
            <person name="Probst A.J."/>
            <person name="Thomas B.C."/>
            <person name="Singh A."/>
            <person name="Wilkins M.J."/>
            <person name="Karaoz U."/>
            <person name="Brodie E.L."/>
            <person name="Williams K.H."/>
            <person name="Hubbard S.S."/>
            <person name="Banfield J.F."/>
        </authorList>
    </citation>
    <scope>NUCLEOTIDE SEQUENCE [LARGE SCALE GENOMIC DNA]</scope>
</reference>
<gene>
    <name evidence="1" type="ORF">A3D56_00985</name>
</gene>
<sequence length="181" mass="20602">MKKKNRENFAVFCCLWYFLASLTEGSFMKVFKVFVAVSLDARESASAKSDFMREVSELQSLLQEEKFDIVNLAKGDQVVTEAGSEKTFEIDECVHAADIVVCLCSFPSLGFGEVAWSHMIEKRVLSVALIPQVGRIYRGLNLVGHESCLYRWYETLSDGVAFLAEIRQRKKQQYVPLLQVR</sequence>
<evidence type="ECO:0008006" key="3">
    <source>
        <dbReference type="Google" id="ProtNLM"/>
    </source>
</evidence>
<comment type="caution">
    <text evidence="1">The sequence shown here is derived from an EMBL/GenBank/DDBJ whole genome shotgun (WGS) entry which is preliminary data.</text>
</comment>